<evidence type="ECO:0000313" key="5">
    <source>
        <dbReference type="Proteomes" id="UP000824890"/>
    </source>
</evidence>
<dbReference type="Proteomes" id="UP000824890">
    <property type="component" value="Unassembled WGS sequence"/>
</dbReference>
<dbReference type="SUPFAM" id="SSF54626">
    <property type="entry name" value="Chalcone isomerase"/>
    <property type="match status" value="1"/>
</dbReference>
<dbReference type="InterPro" id="IPR016088">
    <property type="entry name" value="Chalcone_isomerase_3-sand"/>
</dbReference>
<evidence type="ECO:0000256" key="2">
    <source>
        <dbReference type="SAM" id="MobiDB-lite"/>
    </source>
</evidence>
<name>A0ABQ8C6C7_BRANA</name>
<feature type="compositionally biased region" description="Low complexity" evidence="2">
    <location>
        <begin position="1"/>
        <end position="14"/>
    </location>
</feature>
<gene>
    <name evidence="4" type="ORF">HID58_035952</name>
</gene>
<dbReference type="Gene3D" id="3.50.70.10">
    <property type="match status" value="1"/>
</dbReference>
<reference evidence="4 5" key="1">
    <citation type="submission" date="2021-05" db="EMBL/GenBank/DDBJ databases">
        <title>Genome Assembly of Synthetic Allotetraploid Brassica napus Reveals Homoeologous Exchanges between Subgenomes.</title>
        <authorList>
            <person name="Davis J.T."/>
        </authorList>
    </citation>
    <scope>NUCLEOTIDE SEQUENCE [LARGE SCALE GENOMIC DNA]</scope>
    <source>
        <strain evidence="5">cv. Da-Ae</strain>
        <tissue evidence="4">Seedling</tissue>
    </source>
</reference>
<dbReference type="PANTHER" id="PTHR47589">
    <property type="entry name" value="FATTY-ACID-BINDING PROTEIN 1"/>
    <property type="match status" value="1"/>
</dbReference>
<proteinExistence type="inferred from homology"/>
<dbReference type="InterPro" id="IPR016089">
    <property type="entry name" value="Chalcone_isomerase_bundle_sf"/>
</dbReference>
<keyword evidence="5" id="KW-1185">Reference proteome</keyword>
<organism evidence="4 5">
    <name type="scientific">Brassica napus</name>
    <name type="common">Rape</name>
    <dbReference type="NCBI Taxonomy" id="3708"/>
    <lineage>
        <taxon>Eukaryota</taxon>
        <taxon>Viridiplantae</taxon>
        <taxon>Streptophyta</taxon>
        <taxon>Embryophyta</taxon>
        <taxon>Tracheophyta</taxon>
        <taxon>Spermatophyta</taxon>
        <taxon>Magnoliopsida</taxon>
        <taxon>eudicotyledons</taxon>
        <taxon>Gunneridae</taxon>
        <taxon>Pentapetalae</taxon>
        <taxon>rosids</taxon>
        <taxon>malvids</taxon>
        <taxon>Brassicales</taxon>
        <taxon>Brassicaceae</taxon>
        <taxon>Brassiceae</taxon>
        <taxon>Brassica</taxon>
    </lineage>
</organism>
<comment type="caution">
    <text evidence="4">The sequence shown here is derived from an EMBL/GenBank/DDBJ whole genome shotgun (WGS) entry which is preliminary data.</text>
</comment>
<dbReference type="InterPro" id="IPR044228">
    <property type="entry name" value="FAP1"/>
</dbReference>
<evidence type="ECO:0000313" key="4">
    <source>
        <dbReference type="EMBL" id="KAH0912631.1"/>
    </source>
</evidence>
<comment type="similarity">
    <text evidence="1">Belongs to the chalcone isomerase family.</text>
</comment>
<feature type="region of interest" description="Disordered" evidence="2">
    <location>
        <begin position="1"/>
        <end position="26"/>
    </location>
</feature>
<evidence type="ECO:0000256" key="1">
    <source>
        <dbReference type="ARBA" id="ARBA00007166"/>
    </source>
</evidence>
<dbReference type="InterPro" id="IPR036298">
    <property type="entry name" value="Chalcone_isomerase_sf"/>
</dbReference>
<sequence>MASFRFPFSFSQPSVPKPPPSTSSSSRLSVSAVAVTVTFGGAAIAASRNQSVFSSHRSSPLPWGSIALADSSSGSVVVEPKTGFSFPATIGDSMRLLGVGLRRKSVLGLKNIDVYAFGMYADCDDVKKLIGEKYANLPASELRGNKAFIDDLLEADVKMTIRLQIVFGKLSIRSVRSAFKDSVGNRLKKFGGLDNDELLQSFTSLFKDEYKIPRSSTIDMTQGPGHVLNVSSNKILSVYGYRIEGNQVGSVKSKLLCRSILDLYIGEEPFDKNAREDFLNNVASIAVDEKAAHEIQK</sequence>
<dbReference type="Pfam" id="PF16035">
    <property type="entry name" value="Chalcone_2"/>
    <property type="match status" value="1"/>
</dbReference>
<dbReference type="EMBL" id="JAGKQM010000009">
    <property type="protein sequence ID" value="KAH0912631.1"/>
    <property type="molecule type" value="Genomic_DNA"/>
</dbReference>
<dbReference type="PANTHER" id="PTHR47589:SF6">
    <property type="entry name" value="CHALCONE ISOMERASE DOMAIN-CONTAINING PROTEIN"/>
    <property type="match status" value="1"/>
</dbReference>
<evidence type="ECO:0000259" key="3">
    <source>
        <dbReference type="Pfam" id="PF16035"/>
    </source>
</evidence>
<feature type="domain" description="Chalcone isomerase" evidence="3">
    <location>
        <begin position="94"/>
        <end position="278"/>
    </location>
</feature>
<protein>
    <recommendedName>
        <fullName evidence="3">Chalcone isomerase domain-containing protein</fullName>
    </recommendedName>
</protein>
<dbReference type="Gene3D" id="1.10.890.20">
    <property type="match status" value="1"/>
</dbReference>
<dbReference type="InterPro" id="IPR016087">
    <property type="entry name" value="Chalcone_isomerase"/>
</dbReference>
<accession>A0ABQ8C6C7</accession>